<evidence type="ECO:0000256" key="1">
    <source>
        <dbReference type="SAM" id="Phobius"/>
    </source>
</evidence>
<dbReference type="EMBL" id="JAUFQU010000069">
    <property type="protein sequence ID" value="MDN3709942.1"/>
    <property type="molecule type" value="Genomic_DNA"/>
</dbReference>
<evidence type="ECO:0000313" key="3">
    <source>
        <dbReference type="EMBL" id="MDN3710458.1"/>
    </source>
</evidence>
<evidence type="ECO:0008006" key="5">
    <source>
        <dbReference type="Google" id="ProtNLM"/>
    </source>
</evidence>
<accession>A0ABT8D3Q7</accession>
<proteinExistence type="predicted"/>
<keyword evidence="4" id="KW-1185">Reference proteome</keyword>
<dbReference type="EMBL" id="JAUFQU010000090">
    <property type="protein sequence ID" value="MDN3710458.1"/>
    <property type="molecule type" value="Genomic_DNA"/>
</dbReference>
<evidence type="ECO:0000313" key="2">
    <source>
        <dbReference type="EMBL" id="MDN3709942.1"/>
    </source>
</evidence>
<comment type="caution">
    <text evidence="2">The sequence shown here is derived from an EMBL/GenBank/DDBJ whole genome shotgun (WGS) entry which is preliminary data.</text>
</comment>
<sequence length="211" mass="24785">MKVGENIFNKLKRNNAAIYAMAIITVLSVVSSAYFSYQTYLHSRNHVYAIDSKGQMLPLTLIDEKKDRIRQVMANADLFVNYAYDIDAFNYKDKKEKLAWLLDNNVIRIFKNKENAGYYNQLLQYNIIQHAKVLPETMKWVEENGKYTLRFLSQIQIINTGQKQVYNIEIKLSMIDVSINYPYNPYGLLIVDYVEENKVLIQDVEQLKEME</sequence>
<keyword evidence="1" id="KW-0472">Membrane</keyword>
<name>A0ABT8D3Q7_9FLAO</name>
<keyword evidence="1" id="KW-0812">Transmembrane</keyword>
<reference evidence="2" key="1">
    <citation type="journal article" date="2014" name="Int. J. Syst. Evol. Microbiol.">
        <title>Complete genome of a new Firmicutes species belonging to the dominant human colonic microbiota ('Ruminococcus bicirculans') reveals two chromosomes and a selective capacity to utilize plant glucans.</title>
        <authorList>
            <consortium name="NISC Comparative Sequencing Program"/>
            <person name="Wegmann U."/>
            <person name="Louis P."/>
            <person name="Goesmann A."/>
            <person name="Henrissat B."/>
            <person name="Duncan S.H."/>
            <person name="Flint H.J."/>
        </authorList>
    </citation>
    <scope>NUCLEOTIDE SEQUENCE</scope>
    <source>
        <strain evidence="2">CECT 7184</strain>
    </source>
</reference>
<feature type="transmembrane region" description="Helical" evidence="1">
    <location>
        <begin position="16"/>
        <end position="37"/>
    </location>
</feature>
<evidence type="ECO:0000313" key="4">
    <source>
        <dbReference type="Proteomes" id="UP001242368"/>
    </source>
</evidence>
<gene>
    <name evidence="2" type="ORF">QW060_23865</name>
    <name evidence="3" type="ORF">QW060_26965</name>
</gene>
<dbReference type="RefSeq" id="WP_290365313.1">
    <property type="nucleotide sequence ID" value="NZ_JAUFQU010000069.1"/>
</dbReference>
<organism evidence="2 4">
    <name type="scientific">Paenimyroides ceti</name>
    <dbReference type="NCBI Taxonomy" id="395087"/>
    <lineage>
        <taxon>Bacteria</taxon>
        <taxon>Pseudomonadati</taxon>
        <taxon>Bacteroidota</taxon>
        <taxon>Flavobacteriia</taxon>
        <taxon>Flavobacteriales</taxon>
        <taxon>Flavobacteriaceae</taxon>
        <taxon>Paenimyroides</taxon>
    </lineage>
</organism>
<reference evidence="4" key="2">
    <citation type="journal article" date="2019" name="Int. J. Syst. Evol. Microbiol.">
        <title>The Global Catalogue of Microorganisms (GCM) 10K type strain sequencing project: providing services to taxonomists for standard genome sequencing and annotation.</title>
        <authorList>
            <consortium name="The Broad Institute Genomics Platform"/>
            <consortium name="The Broad Institute Genome Sequencing Center for Infectious Disease"/>
            <person name="Wu L."/>
            <person name="Ma J."/>
        </authorList>
    </citation>
    <scope>NUCLEOTIDE SEQUENCE [LARGE SCALE GENOMIC DNA]</scope>
    <source>
        <strain evidence="4">CECT 7184</strain>
    </source>
</reference>
<dbReference type="Proteomes" id="UP001242368">
    <property type="component" value="Unassembled WGS sequence"/>
</dbReference>
<keyword evidence="1" id="KW-1133">Transmembrane helix</keyword>
<reference evidence="2" key="3">
    <citation type="submission" date="2023-06" db="EMBL/GenBank/DDBJ databases">
        <authorList>
            <person name="Lucena T."/>
            <person name="Sun Q."/>
        </authorList>
    </citation>
    <scope>NUCLEOTIDE SEQUENCE</scope>
    <source>
        <strain evidence="2">CECT 7184</strain>
    </source>
</reference>
<protein>
    <recommendedName>
        <fullName evidence="5">Conjugal transfer protein TraK</fullName>
    </recommendedName>
</protein>